<keyword evidence="4 7" id="KW-1133">Transmembrane helix</keyword>
<dbReference type="EMBL" id="LUCM01002472">
    <property type="protein sequence ID" value="KAA0197295.1"/>
    <property type="molecule type" value="Genomic_DNA"/>
</dbReference>
<dbReference type="PANTHER" id="PTHR43840">
    <property type="entry name" value="MITOCHONDRIAL METAL TRANSPORTER 1-RELATED"/>
    <property type="match status" value="1"/>
</dbReference>
<keyword evidence="2" id="KW-0813">Transport</keyword>
<dbReference type="InterPro" id="IPR058533">
    <property type="entry name" value="Cation_efflux_TM"/>
</dbReference>
<comment type="subcellular location">
    <subcellularLocation>
        <location evidence="1">Membrane</location>
        <topology evidence="1">Multi-pass membrane protein</topology>
    </subcellularLocation>
</comment>
<evidence type="ECO:0000259" key="8">
    <source>
        <dbReference type="Pfam" id="PF01545"/>
    </source>
</evidence>
<keyword evidence="10" id="KW-1185">Reference proteome</keyword>
<evidence type="ECO:0000313" key="10">
    <source>
        <dbReference type="Proteomes" id="UP000728185"/>
    </source>
</evidence>
<feature type="domain" description="Cation efflux protein transmembrane" evidence="8">
    <location>
        <begin position="136"/>
        <end position="293"/>
    </location>
</feature>
<evidence type="ECO:0000256" key="1">
    <source>
        <dbReference type="ARBA" id="ARBA00004141"/>
    </source>
</evidence>
<feature type="transmembrane region" description="Helical" evidence="7">
    <location>
        <begin position="244"/>
        <end position="262"/>
    </location>
</feature>
<gene>
    <name evidence="9" type="ORF">FBUS_09021</name>
</gene>
<protein>
    <submittedName>
        <fullName evidence="9">Putative cation efflux protein/ zinc transporter</fullName>
    </submittedName>
</protein>
<evidence type="ECO:0000313" key="9">
    <source>
        <dbReference type="EMBL" id="KAA0197295.1"/>
    </source>
</evidence>
<dbReference type="Gene3D" id="1.20.1510.10">
    <property type="entry name" value="Cation efflux protein transmembrane domain"/>
    <property type="match status" value="1"/>
</dbReference>
<proteinExistence type="predicted"/>
<sequence>MQPDHELHNNRRDTMGDRNSRDTEITQRLYVMHPPDEDTVSSIEQSTGIPRNHCESGINWQTHPIELFLPHLSENVVEMKKLPRKVRVFYQKQDAHIQELIKLSTLETDESEESGSSEKNGSTSVSNRRLSSIILRLVLSVNLLLLVGKSVASAISGSLSIISSLLDSCVDIASGGIMWFTARQMRKRRPYTYPQGRTRFEPIAIIVLAVFMSTVCLQLSAEAIEAVYRMSKGERDAPDITDMTLGIMTVTIVIKFVLWMICYKFGRTPAVKALMVDQRNDVFSNSASLLFSGLAGRLRESNFSLLLLFSVTGLCMDVVEGACLIALRPTTRRGERGAGKIHPDLDVIEPHEVSLSWAW</sequence>
<evidence type="ECO:0000256" key="6">
    <source>
        <dbReference type="SAM" id="MobiDB-lite"/>
    </source>
</evidence>
<feature type="transmembrane region" description="Helical" evidence="7">
    <location>
        <begin position="133"/>
        <end position="155"/>
    </location>
</feature>
<evidence type="ECO:0000256" key="3">
    <source>
        <dbReference type="ARBA" id="ARBA00022692"/>
    </source>
</evidence>
<keyword evidence="5 7" id="KW-0472">Membrane</keyword>
<feature type="transmembrane region" description="Helical" evidence="7">
    <location>
        <begin position="203"/>
        <end position="224"/>
    </location>
</feature>
<dbReference type="SUPFAM" id="SSF161111">
    <property type="entry name" value="Cation efflux protein transmembrane domain-like"/>
    <property type="match status" value="1"/>
</dbReference>
<accession>A0A8E0S3X0</accession>
<dbReference type="Pfam" id="PF01545">
    <property type="entry name" value="Cation_efflux"/>
    <property type="match status" value="1"/>
</dbReference>
<comment type="caution">
    <text evidence="9">The sequence shown here is derived from an EMBL/GenBank/DDBJ whole genome shotgun (WGS) entry which is preliminary data.</text>
</comment>
<name>A0A8E0S3X0_9TREM</name>
<organism evidence="9 10">
    <name type="scientific">Fasciolopsis buskii</name>
    <dbReference type="NCBI Taxonomy" id="27845"/>
    <lineage>
        <taxon>Eukaryota</taxon>
        <taxon>Metazoa</taxon>
        <taxon>Spiralia</taxon>
        <taxon>Lophotrochozoa</taxon>
        <taxon>Platyhelminthes</taxon>
        <taxon>Trematoda</taxon>
        <taxon>Digenea</taxon>
        <taxon>Plagiorchiida</taxon>
        <taxon>Echinostomata</taxon>
        <taxon>Echinostomatoidea</taxon>
        <taxon>Fasciolidae</taxon>
        <taxon>Fasciolopsis</taxon>
    </lineage>
</organism>
<evidence type="ECO:0000256" key="7">
    <source>
        <dbReference type="SAM" id="Phobius"/>
    </source>
</evidence>
<evidence type="ECO:0000256" key="5">
    <source>
        <dbReference type="ARBA" id="ARBA00023136"/>
    </source>
</evidence>
<keyword evidence="3 7" id="KW-0812">Transmembrane</keyword>
<reference evidence="9" key="1">
    <citation type="submission" date="2019-05" db="EMBL/GenBank/DDBJ databases">
        <title>Annotation for the trematode Fasciolopsis buski.</title>
        <authorList>
            <person name="Choi Y.-J."/>
        </authorList>
    </citation>
    <scope>NUCLEOTIDE SEQUENCE</scope>
    <source>
        <strain evidence="9">HT</strain>
        <tissue evidence="9">Whole worm</tissue>
    </source>
</reference>
<dbReference type="PANTHER" id="PTHR43840:SF13">
    <property type="entry name" value="CATION EFFLUX PROTEIN CYTOPLASMIC DOMAIN-CONTAINING PROTEIN"/>
    <property type="match status" value="1"/>
</dbReference>
<evidence type="ECO:0000256" key="4">
    <source>
        <dbReference type="ARBA" id="ARBA00022989"/>
    </source>
</evidence>
<dbReference type="GO" id="GO:0016020">
    <property type="term" value="C:membrane"/>
    <property type="evidence" value="ECO:0007669"/>
    <property type="project" value="UniProtKB-SubCell"/>
</dbReference>
<dbReference type="OrthoDB" id="78296at2759"/>
<feature type="transmembrane region" description="Helical" evidence="7">
    <location>
        <begin position="161"/>
        <end position="182"/>
    </location>
</feature>
<dbReference type="InterPro" id="IPR027469">
    <property type="entry name" value="Cation_efflux_TMD_sf"/>
</dbReference>
<dbReference type="AlphaFoldDB" id="A0A8E0S3X0"/>
<dbReference type="Proteomes" id="UP000728185">
    <property type="component" value="Unassembled WGS sequence"/>
</dbReference>
<dbReference type="GO" id="GO:0008324">
    <property type="term" value="F:monoatomic cation transmembrane transporter activity"/>
    <property type="evidence" value="ECO:0007669"/>
    <property type="project" value="InterPro"/>
</dbReference>
<evidence type="ECO:0000256" key="2">
    <source>
        <dbReference type="ARBA" id="ARBA00022448"/>
    </source>
</evidence>
<feature type="region of interest" description="Disordered" evidence="6">
    <location>
        <begin position="1"/>
        <end position="23"/>
    </location>
</feature>
<dbReference type="InterPro" id="IPR050291">
    <property type="entry name" value="CDF_Transporter"/>
</dbReference>